<organism evidence="1 2">
    <name type="scientific">Sporomusa ovata</name>
    <dbReference type="NCBI Taxonomy" id="2378"/>
    <lineage>
        <taxon>Bacteria</taxon>
        <taxon>Bacillati</taxon>
        <taxon>Bacillota</taxon>
        <taxon>Negativicutes</taxon>
        <taxon>Selenomonadales</taxon>
        <taxon>Sporomusaceae</taxon>
        <taxon>Sporomusa</taxon>
    </lineage>
</organism>
<gene>
    <name evidence="1" type="ORF">SpAn4DRAFT_0697</name>
</gene>
<keyword evidence="2" id="KW-1185">Reference proteome</keyword>
<dbReference type="EMBL" id="CTRP01000014">
    <property type="protein sequence ID" value="CQR74235.1"/>
    <property type="molecule type" value="Genomic_DNA"/>
</dbReference>
<dbReference type="Proteomes" id="UP000049855">
    <property type="component" value="Unassembled WGS sequence"/>
</dbReference>
<dbReference type="InterPro" id="IPR010368">
    <property type="entry name" value="Com_YlbF"/>
</dbReference>
<evidence type="ECO:0000313" key="2">
    <source>
        <dbReference type="Proteomes" id="UP000049855"/>
    </source>
</evidence>
<dbReference type="SUPFAM" id="SSF158622">
    <property type="entry name" value="YheA/YmcA-like"/>
    <property type="match status" value="1"/>
</dbReference>
<dbReference type="InterPro" id="IPR023378">
    <property type="entry name" value="YheA/YmcA-like_dom_sf"/>
</dbReference>
<sequence length="116" mass="13306">MTVHDKAHELGRVLRNSEEYQAFLAAKKNLDNDTTSKTMVQDFLKKKLAAEYDLMAGNPENKEKSQELQKMYELLVLNTKARDFIHAHMRFQQLAADIYKIIGDAVAEGMDLFGKE</sequence>
<dbReference type="RefSeq" id="WP_021170244.1">
    <property type="nucleotide sequence ID" value="NZ_CTRP01000014.1"/>
</dbReference>
<accession>A0A0U1L3Z9</accession>
<dbReference type="AlphaFoldDB" id="A0A0U1L3Z9"/>
<dbReference type="Gene3D" id="1.20.1500.10">
    <property type="entry name" value="YheA/YmcA-like"/>
    <property type="match status" value="1"/>
</dbReference>
<evidence type="ECO:0000313" key="1">
    <source>
        <dbReference type="EMBL" id="CQR74235.1"/>
    </source>
</evidence>
<name>A0A0U1L3Z9_9FIRM</name>
<dbReference type="Pfam" id="PF06133">
    <property type="entry name" value="Com_YlbF"/>
    <property type="match status" value="1"/>
</dbReference>
<reference evidence="2" key="1">
    <citation type="submission" date="2015-03" db="EMBL/GenBank/DDBJ databases">
        <authorList>
            <person name="Nijsse Bart"/>
        </authorList>
    </citation>
    <scope>NUCLEOTIDE SEQUENCE [LARGE SCALE GENOMIC DNA]</scope>
</reference>
<protein>
    <submittedName>
        <fullName evidence="1">Uncharacterized protein</fullName>
    </submittedName>
</protein>
<proteinExistence type="predicted"/>